<sequence length="426" mass="46794">MSHRVVVIGAGFAGLQVVLGLKGADCAITLIDQRNHHLFQPLLYQVATTLLATSDIAWPIRALMRERKDVTTLLATVEGIDRAAREVVLRNGERVPYDTLVIATGARHAYFGKDQWEADAPGLKTLEDATTIRRRLLLAFERAELAENEEQRQALLTFAVIGAGPTGVELVGIIAELAHRILPREFRRIDTRQSRILLLEAGPRVLPAFSDKLSDYAKRALERHGVEVMTGAPVTECSDGGIVLDGRFISARTVIWAAGVQASRAKDWLGAEADRAGRVVVTPELTLPGDPAIFVLGDTAHVESGGQSVPGVAPAAKQQGKHAARTIRARLAGRQGPGPFRYRDMGNLATIGRNAAVIEFGRFRMTGWFAWWIWGIAHIYFLIGTRSRLFVALSWLWVFLSGQNSARLITQKETLKEAADEAYRDL</sequence>
<dbReference type="EC" id="1.6.5.9" evidence="2"/>
<dbReference type="InterPro" id="IPR036188">
    <property type="entry name" value="FAD/NAD-bd_sf"/>
</dbReference>
<comment type="caution">
    <text evidence="10">The sequence shown here is derived from an EMBL/GenBank/DDBJ whole genome shotgun (WGS) entry which is preliminary data.</text>
</comment>
<dbReference type="RefSeq" id="WP_271179705.1">
    <property type="nucleotide sequence ID" value="NZ_BSFH01000028.1"/>
</dbReference>
<evidence type="ECO:0000256" key="5">
    <source>
        <dbReference type="ARBA" id="ARBA00023002"/>
    </source>
</evidence>
<keyword evidence="4" id="KW-0274">FAD</keyword>
<comment type="catalytic activity">
    <reaction evidence="7">
        <text>a quinone + NADH + H(+) = a quinol + NAD(+)</text>
        <dbReference type="Rhea" id="RHEA:46160"/>
        <dbReference type="ChEBI" id="CHEBI:15378"/>
        <dbReference type="ChEBI" id="CHEBI:24646"/>
        <dbReference type="ChEBI" id="CHEBI:57540"/>
        <dbReference type="ChEBI" id="CHEBI:57945"/>
        <dbReference type="ChEBI" id="CHEBI:132124"/>
        <dbReference type="EC" id="1.6.5.9"/>
    </reaction>
</comment>
<evidence type="ECO:0000256" key="4">
    <source>
        <dbReference type="ARBA" id="ARBA00022827"/>
    </source>
</evidence>
<evidence type="ECO:0000256" key="7">
    <source>
        <dbReference type="ARBA" id="ARBA00047599"/>
    </source>
</evidence>
<dbReference type="PANTHER" id="PTHR43706:SF47">
    <property type="entry name" value="EXTERNAL NADH-UBIQUINONE OXIDOREDUCTASE 1, MITOCHONDRIAL-RELATED"/>
    <property type="match status" value="1"/>
</dbReference>
<keyword evidence="8" id="KW-0812">Transmembrane</keyword>
<keyword evidence="8" id="KW-0472">Membrane</keyword>
<feature type="transmembrane region" description="Helical" evidence="8">
    <location>
        <begin position="363"/>
        <end position="383"/>
    </location>
</feature>
<reference evidence="10" key="1">
    <citation type="journal article" date="2014" name="Int. J. Syst. Evol. Microbiol.">
        <title>Complete genome sequence of Corynebacterium casei LMG S-19264T (=DSM 44701T), isolated from a smear-ripened cheese.</title>
        <authorList>
            <consortium name="US DOE Joint Genome Institute (JGI-PGF)"/>
            <person name="Walter F."/>
            <person name="Albersmeier A."/>
            <person name="Kalinowski J."/>
            <person name="Ruckert C."/>
        </authorList>
    </citation>
    <scope>NUCLEOTIDE SEQUENCE</scope>
    <source>
        <strain evidence="10">VKM B-2222</strain>
    </source>
</reference>
<accession>A0AAD3NYR0</accession>
<dbReference type="Pfam" id="PF07992">
    <property type="entry name" value="Pyr_redox_2"/>
    <property type="match status" value="1"/>
</dbReference>
<organism evidence="10 11">
    <name type="scientific">Paracoccus kondratievae</name>
    <dbReference type="NCBI Taxonomy" id="135740"/>
    <lineage>
        <taxon>Bacteria</taxon>
        <taxon>Pseudomonadati</taxon>
        <taxon>Pseudomonadota</taxon>
        <taxon>Alphaproteobacteria</taxon>
        <taxon>Rhodobacterales</taxon>
        <taxon>Paracoccaceae</taxon>
        <taxon>Paracoccus</taxon>
    </lineage>
</organism>
<keyword evidence="6" id="KW-0520">NAD</keyword>
<gene>
    <name evidence="10" type="primary">ndhd</name>
    <name evidence="10" type="ORF">GCM10017635_19210</name>
</gene>
<proteinExistence type="inferred from homology"/>
<dbReference type="PRINTS" id="PR00368">
    <property type="entry name" value="FADPNR"/>
</dbReference>
<evidence type="ECO:0000313" key="10">
    <source>
        <dbReference type="EMBL" id="GLK64450.1"/>
    </source>
</evidence>
<evidence type="ECO:0000259" key="9">
    <source>
        <dbReference type="Pfam" id="PF07992"/>
    </source>
</evidence>
<evidence type="ECO:0000256" key="8">
    <source>
        <dbReference type="SAM" id="Phobius"/>
    </source>
</evidence>
<reference evidence="10" key="2">
    <citation type="submission" date="2023-01" db="EMBL/GenBank/DDBJ databases">
        <authorList>
            <person name="Sun Q."/>
            <person name="Evtushenko L."/>
        </authorList>
    </citation>
    <scope>NUCLEOTIDE SEQUENCE</scope>
    <source>
        <strain evidence="10">VKM B-2222</strain>
    </source>
</reference>
<keyword evidence="11" id="KW-1185">Reference proteome</keyword>
<comment type="similarity">
    <text evidence="1">Belongs to the NADH dehydrogenase family.</text>
</comment>
<evidence type="ECO:0000256" key="6">
    <source>
        <dbReference type="ARBA" id="ARBA00023027"/>
    </source>
</evidence>
<dbReference type="PRINTS" id="PR00411">
    <property type="entry name" value="PNDRDTASEI"/>
</dbReference>
<dbReference type="Gene3D" id="3.50.50.100">
    <property type="match status" value="1"/>
</dbReference>
<evidence type="ECO:0000256" key="2">
    <source>
        <dbReference type="ARBA" id="ARBA00012637"/>
    </source>
</evidence>
<dbReference type="EMBL" id="BSFH01000028">
    <property type="protein sequence ID" value="GLK64450.1"/>
    <property type="molecule type" value="Genomic_DNA"/>
</dbReference>
<evidence type="ECO:0000256" key="3">
    <source>
        <dbReference type="ARBA" id="ARBA00022630"/>
    </source>
</evidence>
<keyword evidence="5" id="KW-0560">Oxidoreductase</keyword>
<name>A0AAD3NYR0_9RHOB</name>
<evidence type="ECO:0000256" key="1">
    <source>
        <dbReference type="ARBA" id="ARBA00005272"/>
    </source>
</evidence>
<dbReference type="InterPro" id="IPR023753">
    <property type="entry name" value="FAD/NAD-binding_dom"/>
</dbReference>
<dbReference type="InterPro" id="IPR045024">
    <property type="entry name" value="NDH-2"/>
</dbReference>
<feature type="domain" description="FAD/NAD(P)-binding" evidence="9">
    <location>
        <begin position="4"/>
        <end position="320"/>
    </location>
</feature>
<dbReference type="Proteomes" id="UP001143349">
    <property type="component" value="Unassembled WGS sequence"/>
</dbReference>
<dbReference type="PANTHER" id="PTHR43706">
    <property type="entry name" value="NADH DEHYDROGENASE"/>
    <property type="match status" value="1"/>
</dbReference>
<keyword evidence="8" id="KW-1133">Transmembrane helix</keyword>
<dbReference type="GO" id="GO:0050136">
    <property type="term" value="F:NADH dehydrogenase (quinone) (non-electrogenic) activity"/>
    <property type="evidence" value="ECO:0007669"/>
    <property type="project" value="UniProtKB-EC"/>
</dbReference>
<dbReference type="SUPFAM" id="SSF51905">
    <property type="entry name" value="FAD/NAD(P)-binding domain"/>
    <property type="match status" value="1"/>
</dbReference>
<protein>
    <recommendedName>
        <fullName evidence="2">NADH:ubiquinone reductase (non-electrogenic)</fullName>
        <ecNumber evidence="2">1.6.5.9</ecNumber>
    </recommendedName>
</protein>
<keyword evidence="3" id="KW-0285">Flavoprotein</keyword>
<evidence type="ECO:0000313" key="11">
    <source>
        <dbReference type="Proteomes" id="UP001143349"/>
    </source>
</evidence>
<dbReference type="AlphaFoldDB" id="A0AAD3NYR0"/>